<gene>
    <name evidence="4" type="ORF">V6N11_034060</name>
</gene>
<feature type="domain" description="C2H2-type" evidence="3">
    <location>
        <begin position="60"/>
        <end position="87"/>
    </location>
</feature>
<dbReference type="PANTHER" id="PTHR46353:SF5">
    <property type="entry name" value="ZINC FINGER PROTEIN 5"/>
    <property type="match status" value="1"/>
</dbReference>
<dbReference type="Gene3D" id="3.30.160.60">
    <property type="entry name" value="Classic Zinc Finger"/>
    <property type="match status" value="1"/>
</dbReference>
<name>A0ABR2S1E1_9ROSI</name>
<dbReference type="PANTHER" id="PTHR46353">
    <property type="entry name" value="ZINC FINGER PROTEIN 5"/>
    <property type="match status" value="1"/>
</dbReference>
<evidence type="ECO:0000256" key="2">
    <source>
        <dbReference type="SAM" id="MobiDB-lite"/>
    </source>
</evidence>
<dbReference type="PROSITE" id="PS50157">
    <property type="entry name" value="ZINC_FINGER_C2H2_2"/>
    <property type="match status" value="1"/>
</dbReference>
<dbReference type="InterPro" id="IPR036236">
    <property type="entry name" value="Znf_C2H2_sf"/>
</dbReference>
<evidence type="ECO:0000259" key="3">
    <source>
        <dbReference type="PROSITE" id="PS50157"/>
    </source>
</evidence>
<organism evidence="4 5">
    <name type="scientific">Hibiscus sabdariffa</name>
    <name type="common">roselle</name>
    <dbReference type="NCBI Taxonomy" id="183260"/>
    <lineage>
        <taxon>Eukaryota</taxon>
        <taxon>Viridiplantae</taxon>
        <taxon>Streptophyta</taxon>
        <taxon>Embryophyta</taxon>
        <taxon>Tracheophyta</taxon>
        <taxon>Spermatophyta</taxon>
        <taxon>Magnoliopsida</taxon>
        <taxon>eudicotyledons</taxon>
        <taxon>Gunneridae</taxon>
        <taxon>Pentapetalae</taxon>
        <taxon>rosids</taxon>
        <taxon>malvids</taxon>
        <taxon>Malvales</taxon>
        <taxon>Malvaceae</taxon>
        <taxon>Malvoideae</taxon>
        <taxon>Hibiscus</taxon>
    </lineage>
</organism>
<dbReference type="InterPro" id="IPR013087">
    <property type="entry name" value="Znf_C2H2_type"/>
</dbReference>
<protein>
    <recommendedName>
        <fullName evidence="3">C2H2-type domain-containing protein</fullName>
    </recommendedName>
</protein>
<keyword evidence="1" id="KW-0863">Zinc-finger</keyword>
<keyword evidence="1" id="KW-0479">Metal-binding</keyword>
<evidence type="ECO:0000313" key="4">
    <source>
        <dbReference type="EMBL" id="KAK9019018.1"/>
    </source>
</evidence>
<dbReference type="Proteomes" id="UP001396334">
    <property type="component" value="Unassembled WGS sequence"/>
</dbReference>
<proteinExistence type="predicted"/>
<dbReference type="PROSITE" id="PS00028">
    <property type="entry name" value="ZINC_FINGER_C2H2_1"/>
    <property type="match status" value="1"/>
</dbReference>
<comment type="caution">
    <text evidence="4">The sequence shown here is derived from an EMBL/GenBank/DDBJ whole genome shotgun (WGS) entry which is preliminary data.</text>
</comment>
<dbReference type="SUPFAM" id="SSF57667">
    <property type="entry name" value="beta-beta-alpha zinc fingers"/>
    <property type="match status" value="1"/>
</dbReference>
<feature type="region of interest" description="Disordered" evidence="2">
    <location>
        <begin position="1"/>
        <end position="25"/>
    </location>
</feature>
<sequence>MAKDACSASSNTCDTENVCSQAGSPGQKKLKLFGFELNPSTNNCVGGDESMDSSTGEKKFECRYCFKEFSNSQALGGHQNAHKKERMEKKRLLLEAKRAASIYSYLQPLQNSFGFSCQDSSPQHFNFYQESQISFEQYQQDASDQIIHFQPDSPVFTITSAAKPLKQSSKYLDLHLGLSL</sequence>
<reference evidence="4 5" key="1">
    <citation type="journal article" date="2024" name="G3 (Bethesda)">
        <title>Genome assembly of Hibiscus sabdariffa L. provides insights into metabolisms of medicinal natural products.</title>
        <authorList>
            <person name="Kim T."/>
        </authorList>
    </citation>
    <scope>NUCLEOTIDE SEQUENCE [LARGE SCALE GENOMIC DNA]</scope>
    <source>
        <strain evidence="4">TK-2024</strain>
        <tissue evidence="4">Old leaves</tissue>
    </source>
</reference>
<accession>A0ABR2S1E1</accession>
<dbReference type="EMBL" id="JBBPBN010000018">
    <property type="protein sequence ID" value="KAK9019018.1"/>
    <property type="molecule type" value="Genomic_DNA"/>
</dbReference>
<keyword evidence="1" id="KW-0862">Zinc</keyword>
<keyword evidence="5" id="KW-1185">Reference proteome</keyword>
<dbReference type="InterPro" id="IPR044299">
    <property type="entry name" value="GIS3/ZFP5/ZFP6"/>
</dbReference>
<evidence type="ECO:0000313" key="5">
    <source>
        <dbReference type="Proteomes" id="UP001396334"/>
    </source>
</evidence>
<feature type="compositionally biased region" description="Polar residues" evidence="2">
    <location>
        <begin position="7"/>
        <end position="24"/>
    </location>
</feature>
<evidence type="ECO:0000256" key="1">
    <source>
        <dbReference type="PROSITE-ProRule" id="PRU00042"/>
    </source>
</evidence>